<evidence type="ECO:0000259" key="1">
    <source>
        <dbReference type="PROSITE" id="PS50181"/>
    </source>
</evidence>
<protein>
    <recommendedName>
        <fullName evidence="1">F-box domain-containing protein</fullName>
    </recommendedName>
</protein>
<dbReference type="SUPFAM" id="SSF81383">
    <property type="entry name" value="F-box domain"/>
    <property type="match status" value="1"/>
</dbReference>
<dbReference type="Gene3D" id="1.20.1280.50">
    <property type="match status" value="1"/>
</dbReference>
<sequence>MTIPKVTFNPTVTIIHFNNYNRDVTVQLSSNHQLLHNDDNNIPIHGSTAMITHAAYTSTTSTRSYKTLTEEINEILIKIQTNPNNPAHYIHAGVLYSCQGNQQESISICEQGLRYFSSSMEDRLVLQQQLYMAKERLERRVDFLYQCPYEIVCNIISQLDSKSAMQCIDVARSWRLKVLNYTDIWKEFVLHSGISTAGKKKKKTTQLLSIISIHVEELLIHARPEKIKRYLGLLKEHNFLNLQSLAIYDTGMLTIMWDRRLDDGWGTTAF</sequence>
<dbReference type="PROSITE" id="PS50181">
    <property type="entry name" value="FBOX"/>
    <property type="match status" value="1"/>
</dbReference>
<comment type="caution">
    <text evidence="2">The sequence shown here is derived from an EMBL/GenBank/DDBJ whole genome shotgun (WGS) entry which is preliminary data.</text>
</comment>
<dbReference type="Proteomes" id="UP001209540">
    <property type="component" value="Unassembled WGS sequence"/>
</dbReference>
<feature type="non-terminal residue" evidence="2">
    <location>
        <position position="270"/>
    </location>
</feature>
<dbReference type="AlphaFoldDB" id="A0AAD5P839"/>
<keyword evidence="3" id="KW-1185">Reference proteome</keyword>
<organism evidence="2 3">
    <name type="scientific">Phascolomyces articulosus</name>
    <dbReference type="NCBI Taxonomy" id="60185"/>
    <lineage>
        <taxon>Eukaryota</taxon>
        <taxon>Fungi</taxon>
        <taxon>Fungi incertae sedis</taxon>
        <taxon>Mucoromycota</taxon>
        <taxon>Mucoromycotina</taxon>
        <taxon>Mucoromycetes</taxon>
        <taxon>Mucorales</taxon>
        <taxon>Lichtheimiaceae</taxon>
        <taxon>Phascolomyces</taxon>
    </lineage>
</organism>
<dbReference type="EMBL" id="JAIXMP010000043">
    <property type="protein sequence ID" value="KAI9247143.1"/>
    <property type="molecule type" value="Genomic_DNA"/>
</dbReference>
<proteinExistence type="predicted"/>
<reference evidence="2" key="2">
    <citation type="submission" date="2023-02" db="EMBL/GenBank/DDBJ databases">
        <authorList>
            <consortium name="DOE Joint Genome Institute"/>
            <person name="Mondo S.J."/>
            <person name="Chang Y."/>
            <person name="Wang Y."/>
            <person name="Ahrendt S."/>
            <person name="Andreopoulos W."/>
            <person name="Barry K."/>
            <person name="Beard J."/>
            <person name="Benny G.L."/>
            <person name="Blankenship S."/>
            <person name="Bonito G."/>
            <person name="Cuomo C."/>
            <person name="Desiro A."/>
            <person name="Gervers K.A."/>
            <person name="Hundley H."/>
            <person name="Kuo A."/>
            <person name="LaButti K."/>
            <person name="Lang B.F."/>
            <person name="Lipzen A."/>
            <person name="O'Donnell K."/>
            <person name="Pangilinan J."/>
            <person name="Reynolds N."/>
            <person name="Sandor L."/>
            <person name="Smith M.W."/>
            <person name="Tsang A."/>
            <person name="Grigoriev I.V."/>
            <person name="Stajich J.E."/>
            <person name="Spatafora J.W."/>
        </authorList>
    </citation>
    <scope>NUCLEOTIDE SEQUENCE</scope>
    <source>
        <strain evidence="2">RSA 2281</strain>
    </source>
</reference>
<dbReference type="InterPro" id="IPR036047">
    <property type="entry name" value="F-box-like_dom_sf"/>
</dbReference>
<name>A0AAD5P839_9FUNG</name>
<evidence type="ECO:0000313" key="3">
    <source>
        <dbReference type="Proteomes" id="UP001209540"/>
    </source>
</evidence>
<gene>
    <name evidence="2" type="ORF">BDA99DRAFT_526198</name>
</gene>
<feature type="domain" description="F-box" evidence="1">
    <location>
        <begin position="141"/>
        <end position="188"/>
    </location>
</feature>
<evidence type="ECO:0000313" key="2">
    <source>
        <dbReference type="EMBL" id="KAI9247143.1"/>
    </source>
</evidence>
<reference evidence="2" key="1">
    <citation type="journal article" date="2022" name="IScience">
        <title>Evolution of zygomycete secretomes and the origins of terrestrial fungal ecologies.</title>
        <authorList>
            <person name="Chang Y."/>
            <person name="Wang Y."/>
            <person name="Mondo S."/>
            <person name="Ahrendt S."/>
            <person name="Andreopoulos W."/>
            <person name="Barry K."/>
            <person name="Beard J."/>
            <person name="Benny G.L."/>
            <person name="Blankenship S."/>
            <person name="Bonito G."/>
            <person name="Cuomo C."/>
            <person name="Desiro A."/>
            <person name="Gervers K.A."/>
            <person name="Hundley H."/>
            <person name="Kuo A."/>
            <person name="LaButti K."/>
            <person name="Lang B.F."/>
            <person name="Lipzen A."/>
            <person name="O'Donnell K."/>
            <person name="Pangilinan J."/>
            <person name="Reynolds N."/>
            <person name="Sandor L."/>
            <person name="Smith M.E."/>
            <person name="Tsang A."/>
            <person name="Grigoriev I.V."/>
            <person name="Stajich J.E."/>
            <person name="Spatafora J.W."/>
        </authorList>
    </citation>
    <scope>NUCLEOTIDE SEQUENCE</scope>
    <source>
        <strain evidence="2">RSA 2281</strain>
    </source>
</reference>
<accession>A0AAD5P839</accession>
<dbReference type="InterPro" id="IPR001810">
    <property type="entry name" value="F-box_dom"/>
</dbReference>